<gene>
    <name evidence="1" type="ORF">MENTE1834_LOCUS41265</name>
</gene>
<protein>
    <submittedName>
        <fullName evidence="1">Uncharacterized protein</fullName>
    </submittedName>
</protein>
<keyword evidence="2" id="KW-1185">Reference proteome</keyword>
<sequence length="105" mass="12104">MFISTLVSPSIIIYAQYQVVYTVPESTQVICVPHECSWAWAGDLIYVIFVSFYGLTLANYIIIWIVLKWHSWKSTNQNLGKNCSMFLSVYGAQSPQFLKRIVNIF</sequence>
<comment type="caution">
    <text evidence="1">The sequence shown here is derived from an EMBL/GenBank/DDBJ whole genome shotgun (WGS) entry which is preliminary data.</text>
</comment>
<organism evidence="1 2">
    <name type="scientific">Meloidogyne enterolobii</name>
    <name type="common">Root-knot nematode worm</name>
    <name type="synonym">Meloidogyne mayaguensis</name>
    <dbReference type="NCBI Taxonomy" id="390850"/>
    <lineage>
        <taxon>Eukaryota</taxon>
        <taxon>Metazoa</taxon>
        <taxon>Ecdysozoa</taxon>
        <taxon>Nematoda</taxon>
        <taxon>Chromadorea</taxon>
        <taxon>Rhabditida</taxon>
        <taxon>Tylenchina</taxon>
        <taxon>Tylenchomorpha</taxon>
        <taxon>Tylenchoidea</taxon>
        <taxon>Meloidogynidae</taxon>
        <taxon>Meloidogyninae</taxon>
        <taxon>Meloidogyne</taxon>
    </lineage>
</organism>
<reference evidence="1" key="1">
    <citation type="submission" date="2023-11" db="EMBL/GenBank/DDBJ databases">
        <authorList>
            <person name="Poullet M."/>
        </authorList>
    </citation>
    <scope>NUCLEOTIDE SEQUENCE</scope>
    <source>
        <strain evidence="1">E1834</strain>
    </source>
</reference>
<accession>A0ACB1APX0</accession>
<dbReference type="Proteomes" id="UP001497535">
    <property type="component" value="Unassembled WGS sequence"/>
</dbReference>
<evidence type="ECO:0000313" key="2">
    <source>
        <dbReference type="Proteomes" id="UP001497535"/>
    </source>
</evidence>
<proteinExistence type="predicted"/>
<dbReference type="EMBL" id="CAVMJV010000101">
    <property type="protein sequence ID" value="CAK5096903.1"/>
    <property type="molecule type" value="Genomic_DNA"/>
</dbReference>
<name>A0ACB1APX0_MELEN</name>
<evidence type="ECO:0000313" key="1">
    <source>
        <dbReference type="EMBL" id="CAK5096903.1"/>
    </source>
</evidence>